<evidence type="ECO:0000259" key="1">
    <source>
        <dbReference type="Pfam" id="PF01841"/>
    </source>
</evidence>
<dbReference type="AlphaFoldDB" id="A0A9D4QSC5"/>
<comment type="caution">
    <text evidence="3">The sequence shown here is derived from an EMBL/GenBank/DDBJ whole genome shotgun (WGS) entry which is preliminary data.</text>
</comment>
<dbReference type="Proteomes" id="UP000828390">
    <property type="component" value="Unassembled WGS sequence"/>
</dbReference>
<accession>A0A9D4QSC5</accession>
<dbReference type="EMBL" id="JAIWYP010000004">
    <property type="protein sequence ID" value="KAH3840510.1"/>
    <property type="molecule type" value="Genomic_DNA"/>
</dbReference>
<feature type="domain" description="Transglutaminase-like" evidence="1">
    <location>
        <begin position="71"/>
        <end position="183"/>
    </location>
</feature>
<sequence>MGTGMSMHHHKRLLPREPTLETVLVPEIEAGYPSPEPPRTTKKDIYNPSENVDIYKHALTASRNLEDSWDDLVRYLTGPYSKDIQKVRAIFSWLGIQRIESELFLFVFKPDSEDECTPRKYKKLIKDREGSYSTLFALMCRKAGIKCAIINGISKGFGYNVGDKKVAHLRDRWAAVYIDGWRLVHPLWSYKTITTYKSGHWNPDCKLSNGISDTASDDGTNGAKHEFNEFYFLTDPQELINMCFPDDDQWQLIDNKLNIDSWTRAPLVMKRFSTEGFKNSAEFKSTLESENGVCCLVVQPPRAQSIEFQLSHDFSFNYLIDKTESEETIFLEKYLIIARDVEENKWLIEARMPIAGLYRITIYGGSCTSQKLPWICDVGIMCLDPTSGIKPYPDIPEIGYGPMPITEKYALLNPSHPNGMLFVKTKQTQHITFHINKRVTAKVNLIGKGVHKRELEKWAKCTVNIQGRHLMLDIMVRLFKEGEYALKVFLDPDGKGEEESADTIEDKGKLWVNVVNYYLSTDSPRDNGLLVKDTGFKTAKEIHIEQALDEAGKGKDLFELKSRIENGGGSLKEEEGSFGTGTLKMEYLELAKGLKDAIANKNFEMLVKAIGKANESCHEERLAKLLSEARTLRDNFPTWRKARYDVLELRTSSVADLVEDENTSIVKQHVVAATLALLGDNMAELQEWPALKTRIEAADEDNVLHRIRAMDHDNVPDDRAHTALGILKEHTEEQVADEGDTAVVFYRWCISLVRRREVPDVKQTQEEDAISK</sequence>
<organism evidence="3 4">
    <name type="scientific">Dreissena polymorpha</name>
    <name type="common">Zebra mussel</name>
    <name type="synonym">Mytilus polymorpha</name>
    <dbReference type="NCBI Taxonomy" id="45954"/>
    <lineage>
        <taxon>Eukaryota</taxon>
        <taxon>Metazoa</taxon>
        <taxon>Spiralia</taxon>
        <taxon>Lophotrochozoa</taxon>
        <taxon>Mollusca</taxon>
        <taxon>Bivalvia</taxon>
        <taxon>Autobranchia</taxon>
        <taxon>Heteroconchia</taxon>
        <taxon>Euheterodonta</taxon>
        <taxon>Imparidentia</taxon>
        <taxon>Neoheterodontei</taxon>
        <taxon>Myida</taxon>
        <taxon>Dreissenoidea</taxon>
        <taxon>Dreissenidae</taxon>
        <taxon>Dreissena</taxon>
    </lineage>
</organism>
<feature type="domain" description="KY-like immunoglobulin-like" evidence="2">
    <location>
        <begin position="264"/>
        <end position="393"/>
    </location>
</feature>
<reference evidence="3" key="1">
    <citation type="journal article" date="2019" name="bioRxiv">
        <title>The Genome of the Zebra Mussel, Dreissena polymorpha: A Resource for Invasive Species Research.</title>
        <authorList>
            <person name="McCartney M.A."/>
            <person name="Auch B."/>
            <person name="Kono T."/>
            <person name="Mallez S."/>
            <person name="Zhang Y."/>
            <person name="Obille A."/>
            <person name="Becker A."/>
            <person name="Abrahante J.E."/>
            <person name="Garbe J."/>
            <person name="Badalamenti J.P."/>
            <person name="Herman A."/>
            <person name="Mangelson H."/>
            <person name="Liachko I."/>
            <person name="Sullivan S."/>
            <person name="Sone E.D."/>
            <person name="Koren S."/>
            <person name="Silverstein K.A.T."/>
            <person name="Beckman K.B."/>
            <person name="Gohl D.M."/>
        </authorList>
    </citation>
    <scope>NUCLEOTIDE SEQUENCE</scope>
    <source>
        <strain evidence="3">Duluth1</strain>
        <tissue evidence="3">Whole animal</tissue>
    </source>
</reference>
<protein>
    <recommendedName>
        <fullName evidence="5">Kyphoscoliosis peptidase</fullName>
    </recommendedName>
</protein>
<dbReference type="InterPro" id="IPR002931">
    <property type="entry name" value="Transglutaminase-like"/>
</dbReference>
<dbReference type="InterPro" id="IPR056564">
    <property type="entry name" value="Ig-like_KY"/>
</dbReference>
<dbReference type="Pfam" id="PF23265">
    <property type="entry name" value="Ig-like_KY"/>
    <property type="match status" value="1"/>
</dbReference>
<name>A0A9D4QSC5_DREPO</name>
<evidence type="ECO:0000313" key="4">
    <source>
        <dbReference type="Proteomes" id="UP000828390"/>
    </source>
</evidence>
<reference evidence="3" key="2">
    <citation type="submission" date="2020-11" db="EMBL/GenBank/DDBJ databases">
        <authorList>
            <person name="McCartney M.A."/>
            <person name="Auch B."/>
            <person name="Kono T."/>
            <person name="Mallez S."/>
            <person name="Becker A."/>
            <person name="Gohl D.M."/>
            <person name="Silverstein K.A.T."/>
            <person name="Koren S."/>
            <person name="Bechman K.B."/>
            <person name="Herman A."/>
            <person name="Abrahante J.E."/>
            <person name="Garbe J."/>
        </authorList>
    </citation>
    <scope>NUCLEOTIDE SEQUENCE</scope>
    <source>
        <strain evidence="3">Duluth1</strain>
        <tissue evidence="3">Whole animal</tissue>
    </source>
</reference>
<gene>
    <name evidence="3" type="ORF">DPMN_113960</name>
</gene>
<keyword evidence="4" id="KW-1185">Reference proteome</keyword>
<dbReference type="SUPFAM" id="SSF54001">
    <property type="entry name" value="Cysteine proteinases"/>
    <property type="match status" value="1"/>
</dbReference>
<evidence type="ECO:0000259" key="2">
    <source>
        <dbReference type="Pfam" id="PF23265"/>
    </source>
</evidence>
<dbReference type="PANTHER" id="PTHR47020">
    <property type="entry name" value="HILLARIN"/>
    <property type="match status" value="1"/>
</dbReference>
<dbReference type="InterPro" id="IPR053041">
    <property type="entry name" value="Transglut-like_Superfamily_Mod"/>
</dbReference>
<dbReference type="PANTHER" id="PTHR47020:SF1">
    <property type="entry name" value="HILLARIN"/>
    <property type="match status" value="1"/>
</dbReference>
<proteinExistence type="predicted"/>
<evidence type="ECO:0008006" key="5">
    <source>
        <dbReference type="Google" id="ProtNLM"/>
    </source>
</evidence>
<dbReference type="InterPro" id="IPR038765">
    <property type="entry name" value="Papain-like_cys_pep_sf"/>
</dbReference>
<evidence type="ECO:0000313" key="3">
    <source>
        <dbReference type="EMBL" id="KAH3840510.1"/>
    </source>
</evidence>
<dbReference type="Pfam" id="PF01841">
    <property type="entry name" value="Transglut_core"/>
    <property type="match status" value="1"/>
</dbReference>